<keyword evidence="1" id="KW-0175">Coiled coil</keyword>
<keyword evidence="5" id="KW-1185">Reference proteome</keyword>
<dbReference type="PROSITE" id="PS50209">
    <property type="entry name" value="CARD"/>
    <property type="match status" value="1"/>
</dbReference>
<reference evidence="4" key="1">
    <citation type="journal article" date="2023" name="Mol. Biol. Evol.">
        <title>Third-Generation Sequencing Reveals the Adaptive Role of the Epigenome in Three Deep-Sea Polychaetes.</title>
        <authorList>
            <person name="Perez M."/>
            <person name="Aroh O."/>
            <person name="Sun Y."/>
            <person name="Lan Y."/>
            <person name="Juniper S.K."/>
            <person name="Young C.R."/>
            <person name="Angers B."/>
            <person name="Qian P.Y."/>
        </authorList>
    </citation>
    <scope>NUCLEOTIDE SEQUENCE</scope>
    <source>
        <strain evidence="4">P08H-3</strain>
    </source>
</reference>
<dbReference type="SUPFAM" id="SSF47986">
    <property type="entry name" value="DEATH domain"/>
    <property type="match status" value="1"/>
</dbReference>
<dbReference type="Pfam" id="PF00619">
    <property type="entry name" value="CARD"/>
    <property type="match status" value="1"/>
</dbReference>
<evidence type="ECO:0000256" key="2">
    <source>
        <dbReference type="SAM" id="MobiDB-lite"/>
    </source>
</evidence>
<evidence type="ECO:0000313" key="5">
    <source>
        <dbReference type="Proteomes" id="UP001208570"/>
    </source>
</evidence>
<dbReference type="InterPro" id="IPR011029">
    <property type="entry name" value="DEATH-like_dom_sf"/>
</dbReference>
<evidence type="ECO:0000313" key="4">
    <source>
        <dbReference type="EMBL" id="KAK2158104.1"/>
    </source>
</evidence>
<dbReference type="Gene3D" id="1.10.533.10">
    <property type="entry name" value="Death Domain, Fas"/>
    <property type="match status" value="1"/>
</dbReference>
<dbReference type="Proteomes" id="UP001208570">
    <property type="component" value="Unassembled WGS sequence"/>
</dbReference>
<organism evidence="4 5">
    <name type="scientific">Paralvinella palmiformis</name>
    <dbReference type="NCBI Taxonomy" id="53620"/>
    <lineage>
        <taxon>Eukaryota</taxon>
        <taxon>Metazoa</taxon>
        <taxon>Spiralia</taxon>
        <taxon>Lophotrochozoa</taxon>
        <taxon>Annelida</taxon>
        <taxon>Polychaeta</taxon>
        <taxon>Sedentaria</taxon>
        <taxon>Canalipalpata</taxon>
        <taxon>Terebellida</taxon>
        <taxon>Terebelliformia</taxon>
        <taxon>Alvinellidae</taxon>
        <taxon>Paralvinella</taxon>
    </lineage>
</organism>
<accession>A0AAD9JRH7</accession>
<comment type="caution">
    <text evidence="4">The sequence shown here is derived from an EMBL/GenBank/DDBJ whole genome shotgun (WGS) entry which is preliminary data.</text>
</comment>
<evidence type="ECO:0000259" key="3">
    <source>
        <dbReference type="PROSITE" id="PS50209"/>
    </source>
</evidence>
<feature type="compositionally biased region" description="Low complexity" evidence="2">
    <location>
        <begin position="155"/>
        <end position="185"/>
    </location>
</feature>
<sequence>MDYQKKKILTQSVAYIQAHLNISAELLTSLGRQDVLTEEEISTIQKDDTISGKILELVCLIKRKDNRTYTRFIQVLEDHRCENIVKLLKNNEILDEQTCDPRTVDYLKSFISKTPLNQQTINDLACNLLLRQTHRDEIKQLQDQIASAQTTIGMSLRSNSTHSTSSDTGSDRSTSTSTSTRQTSTMANNGRPDRSTGGSTDEWMVTGRAHELEMIIKQKDDIIRRREEEYDKLKKIMTDMQDDLQSVLDLNNQYLGIIGQMNQMQMHQMPTPRMQDKDTAMLEMERKLEETHSQMEQLEGEIAKINTELQSKEDDLDVVQQREKRYKEKLGLLPDATEEEVDRKIDTILEEGSMRKQEVDRIQRELKKVVANRQVLQEKLTTLTREKDKVEFHMRQQELTMKKMKRMRVASNVLQNADRLLAEYDHSTQAIRLPTIQRPPSQLSLATSRTTTGSLHQYCVFCRTEYQPMKAHTCRIHFRPIRSGQWTCCKDDCHRSAGCLQVPHFYIEITVDKKVFLTDGARYMELA</sequence>
<evidence type="ECO:0000256" key="1">
    <source>
        <dbReference type="SAM" id="Coils"/>
    </source>
</evidence>
<feature type="region of interest" description="Disordered" evidence="2">
    <location>
        <begin position="152"/>
        <end position="202"/>
    </location>
</feature>
<dbReference type="CDD" id="cd01671">
    <property type="entry name" value="CARD"/>
    <property type="match status" value="1"/>
</dbReference>
<dbReference type="InterPro" id="IPR001315">
    <property type="entry name" value="CARD"/>
</dbReference>
<proteinExistence type="predicted"/>
<feature type="coiled-coil region" evidence="1">
    <location>
        <begin position="359"/>
        <end position="386"/>
    </location>
</feature>
<name>A0AAD9JRH7_9ANNE</name>
<dbReference type="GO" id="GO:0042981">
    <property type="term" value="P:regulation of apoptotic process"/>
    <property type="evidence" value="ECO:0007669"/>
    <property type="project" value="InterPro"/>
</dbReference>
<feature type="coiled-coil region" evidence="1">
    <location>
        <begin position="281"/>
        <end position="329"/>
    </location>
</feature>
<feature type="domain" description="CARD" evidence="3">
    <location>
        <begin position="1"/>
        <end position="91"/>
    </location>
</feature>
<dbReference type="EMBL" id="JAODUP010000177">
    <property type="protein sequence ID" value="KAK2158104.1"/>
    <property type="molecule type" value="Genomic_DNA"/>
</dbReference>
<dbReference type="AlphaFoldDB" id="A0AAD9JRH7"/>
<gene>
    <name evidence="4" type="ORF">LSH36_177g03030</name>
</gene>
<protein>
    <recommendedName>
        <fullName evidence="3">CARD domain-containing protein</fullName>
    </recommendedName>
</protein>